<organism evidence="2 3">
    <name type="scientific">Streptomyces cellostaticus</name>
    <dbReference type="NCBI Taxonomy" id="67285"/>
    <lineage>
        <taxon>Bacteria</taxon>
        <taxon>Bacillati</taxon>
        <taxon>Actinomycetota</taxon>
        <taxon>Actinomycetes</taxon>
        <taxon>Kitasatosporales</taxon>
        <taxon>Streptomycetaceae</taxon>
        <taxon>Streptomyces</taxon>
    </lineage>
</organism>
<dbReference type="Proteomes" id="UP000054241">
    <property type="component" value="Unassembled WGS sequence"/>
</dbReference>
<evidence type="ECO:0000313" key="2">
    <source>
        <dbReference type="EMBL" id="KUM96046.1"/>
    </source>
</evidence>
<comment type="caution">
    <text evidence="2">The sequence shown here is derived from an EMBL/GenBank/DDBJ whole genome shotgun (WGS) entry which is preliminary data.</text>
</comment>
<evidence type="ECO:0000313" key="3">
    <source>
        <dbReference type="Proteomes" id="UP000054241"/>
    </source>
</evidence>
<evidence type="ECO:0000256" key="1">
    <source>
        <dbReference type="SAM" id="MobiDB-lite"/>
    </source>
</evidence>
<dbReference type="EMBL" id="LMWL01000023">
    <property type="protein sequence ID" value="KUM96046.1"/>
    <property type="molecule type" value="Genomic_DNA"/>
</dbReference>
<name>A0A101NN63_9ACTN</name>
<keyword evidence="3" id="KW-1185">Reference proteome</keyword>
<proteinExistence type="predicted"/>
<reference evidence="2 3" key="1">
    <citation type="submission" date="2015-10" db="EMBL/GenBank/DDBJ databases">
        <title>Draft genome sequence of Streptomyces cellostaticus DSM 40189, type strain for the species Streptomyces cellostaticus.</title>
        <authorList>
            <person name="Ruckert C."/>
            <person name="Winkler A."/>
            <person name="Kalinowski J."/>
            <person name="Kampfer P."/>
            <person name="Glaeser S."/>
        </authorList>
    </citation>
    <scope>NUCLEOTIDE SEQUENCE [LARGE SCALE GENOMIC DNA]</scope>
    <source>
        <strain evidence="2 3">DSM 40189</strain>
    </source>
</reference>
<protein>
    <submittedName>
        <fullName evidence="2">Uncharacterized protein</fullName>
    </submittedName>
</protein>
<gene>
    <name evidence="2" type="ORF">AQI88_13445</name>
</gene>
<dbReference type="OrthoDB" id="3623124at2"/>
<dbReference type="AlphaFoldDB" id="A0A101NN63"/>
<dbReference type="STRING" id="67285.AQI88_13445"/>
<dbReference type="RefSeq" id="WP_066997252.1">
    <property type="nucleotide sequence ID" value="NZ_BNDU01000003.1"/>
</dbReference>
<accession>A0A101NN63</accession>
<feature type="region of interest" description="Disordered" evidence="1">
    <location>
        <begin position="1"/>
        <end position="21"/>
    </location>
</feature>
<sequence>MPPGRGTGTVANAPGDDVTPFSWHCPEPGVLEVHDGYSGVERVRYAIAPATPAHSTDPAPAVAFEPPLFLARECARISMASD</sequence>